<dbReference type="Gene3D" id="3.90.1140.10">
    <property type="entry name" value="Cyclic phosphodiesterase"/>
    <property type="match status" value="1"/>
</dbReference>
<dbReference type="EMBL" id="LNYZ01000010">
    <property type="protein sequence ID" value="KTD78181.1"/>
    <property type="molecule type" value="Genomic_DNA"/>
</dbReference>
<reference evidence="2 4" key="2">
    <citation type="submission" date="2018-06" db="EMBL/GenBank/DDBJ databases">
        <authorList>
            <consortium name="Pathogen Informatics"/>
            <person name="Doyle S."/>
        </authorList>
    </citation>
    <scope>NUCLEOTIDE SEQUENCE [LARGE SCALE GENOMIC DNA]</scope>
    <source>
        <strain evidence="2 4">NCTC11991</strain>
    </source>
</reference>
<dbReference type="Proteomes" id="UP000255110">
    <property type="component" value="Unassembled WGS sequence"/>
</dbReference>
<dbReference type="AlphaFoldDB" id="A0A378LBG7"/>
<proteinExistence type="predicted"/>
<dbReference type="InterPro" id="IPR009097">
    <property type="entry name" value="Cyclic_Pdiesterase"/>
</dbReference>
<dbReference type="SUPFAM" id="SSF55144">
    <property type="entry name" value="LigT-like"/>
    <property type="match status" value="1"/>
</dbReference>
<organism evidence="2 4">
    <name type="scientific">Legionella steigerwaltii</name>
    <dbReference type="NCBI Taxonomy" id="460"/>
    <lineage>
        <taxon>Bacteria</taxon>
        <taxon>Pseudomonadati</taxon>
        <taxon>Pseudomonadota</taxon>
        <taxon>Gammaproteobacteria</taxon>
        <taxon>Legionellales</taxon>
        <taxon>Legionellaceae</taxon>
        <taxon>Legionella</taxon>
    </lineage>
</organism>
<protein>
    <submittedName>
        <fullName evidence="2">Putative phosphonate metabolism protein</fullName>
    </submittedName>
</protein>
<dbReference type="Proteomes" id="UP000054820">
    <property type="component" value="Unassembled WGS sequence"/>
</dbReference>
<evidence type="ECO:0000313" key="2">
    <source>
        <dbReference type="EMBL" id="STY24375.1"/>
    </source>
</evidence>
<evidence type="ECO:0000313" key="4">
    <source>
        <dbReference type="Proteomes" id="UP000255110"/>
    </source>
</evidence>
<accession>A0A378LBG7</accession>
<dbReference type="Pfam" id="PF13563">
    <property type="entry name" value="2_5_RNA_ligase2"/>
    <property type="match status" value="1"/>
</dbReference>
<name>A0A378LBG7_9GAMM</name>
<keyword evidence="3" id="KW-1185">Reference proteome</keyword>
<sequence>MNNHPLHITLYLADYNSQQIPAIIRQTKKLAKQQKPILFSTAEFIPSRSGYVMLRVTHNKTIQELSNKTLNELARFRDPQAIIPAWAAQDPERQALFHQYGSPSVLNYFNPHFSIFSAEHLNEQQSTLLYQQLQQLIHQFAQSHQTQIAEHVDAIGVGVADARGQIIKELAVFTLKTRTYRKQS</sequence>
<dbReference type="EMBL" id="UGOY01000001">
    <property type="protein sequence ID" value="STY24375.1"/>
    <property type="molecule type" value="Genomic_DNA"/>
</dbReference>
<evidence type="ECO:0000313" key="3">
    <source>
        <dbReference type="Proteomes" id="UP000054820"/>
    </source>
</evidence>
<evidence type="ECO:0000313" key="1">
    <source>
        <dbReference type="EMBL" id="KTD78181.1"/>
    </source>
</evidence>
<dbReference type="STRING" id="460.Lstg_1462"/>
<reference evidence="1 3" key="1">
    <citation type="submission" date="2015-11" db="EMBL/GenBank/DDBJ databases">
        <title>Genomic analysis of 38 Legionella species identifies large and diverse effector repertoires.</title>
        <authorList>
            <person name="Burstein D."/>
            <person name="Amaro F."/>
            <person name="Zusman T."/>
            <person name="Lifshitz Z."/>
            <person name="Cohen O."/>
            <person name="Gilbert J.A."/>
            <person name="Pupko T."/>
            <person name="Shuman H.A."/>
            <person name="Segal G."/>
        </authorList>
    </citation>
    <scope>NUCLEOTIDE SEQUENCE [LARGE SCALE GENOMIC DNA]</scope>
    <source>
        <strain evidence="1 3">SC-18-C9</strain>
    </source>
</reference>
<gene>
    <name evidence="1" type="ORF">Lstg_1462</name>
    <name evidence="2" type="ORF">NCTC11991_03000</name>
</gene>